<evidence type="ECO:0000256" key="3">
    <source>
        <dbReference type="SAM" id="SignalP"/>
    </source>
</evidence>
<name>A0A7R9CID8_TIMPO</name>
<evidence type="ECO:0000256" key="1">
    <source>
        <dbReference type="SAM" id="Coils"/>
    </source>
</evidence>
<gene>
    <name evidence="4" type="ORF">TPSB3V08_LOCUS246</name>
</gene>
<organism evidence="4">
    <name type="scientific">Timema poppense</name>
    <name type="common">Walking stick</name>
    <dbReference type="NCBI Taxonomy" id="170557"/>
    <lineage>
        <taxon>Eukaryota</taxon>
        <taxon>Metazoa</taxon>
        <taxon>Ecdysozoa</taxon>
        <taxon>Arthropoda</taxon>
        <taxon>Hexapoda</taxon>
        <taxon>Insecta</taxon>
        <taxon>Pterygota</taxon>
        <taxon>Neoptera</taxon>
        <taxon>Polyneoptera</taxon>
        <taxon>Phasmatodea</taxon>
        <taxon>Timematodea</taxon>
        <taxon>Timematoidea</taxon>
        <taxon>Timematidae</taxon>
        <taxon>Timema</taxon>
    </lineage>
</organism>
<evidence type="ECO:0000256" key="2">
    <source>
        <dbReference type="SAM" id="MobiDB-lite"/>
    </source>
</evidence>
<accession>A0A7R9CID8</accession>
<feature type="signal peptide" evidence="3">
    <location>
        <begin position="1"/>
        <end position="16"/>
    </location>
</feature>
<dbReference type="EMBL" id="OD000073">
    <property type="protein sequence ID" value="CAD7395596.1"/>
    <property type="molecule type" value="Genomic_DNA"/>
</dbReference>
<proteinExistence type="predicted"/>
<dbReference type="AlphaFoldDB" id="A0A7R9CID8"/>
<feature type="chain" id="PRO_5031136900" evidence="3">
    <location>
        <begin position="17"/>
        <end position="428"/>
    </location>
</feature>
<protein>
    <submittedName>
        <fullName evidence="4">Uncharacterized protein</fullName>
    </submittedName>
</protein>
<sequence>MAVVLIVVSLSLTTTSLLLFRKIDTPPEPGTSILCELDFLEQQQREREKEQELLKRTEEEEQGRAALEEERERMEKRRQELMGKMGEEQVRKLVEKEKRDAKLKALSEKIKLMREKGLPQKEKRVSEKYIKKEGCNKEKQGNRMEKEVKPQGSQMIEMKQKVRKEAEEQMGTAKKTMECACKEIYKEGIKKNDRKLSTNDIKGIEKDTERSVRLWTHIGGTSEGLVNNYKLNKDKLGNMTEERVDQGNSGKKMMKVKTAKEEEKQCMVVKLREDMNNVSVEHINKSGCIREEQGHSMEVVYLQNSERKVTQQKEICKDENILKLIKGMNVIPGIANKPGGVMEEQGLSAEKEVYLKDSTREMMEQEAVGKDENMLKFIKALNVISERIQNVPAGTHETDNNRIHVPLECNYPLNRTVNITRSTPNSYC</sequence>
<feature type="region of interest" description="Disordered" evidence="2">
    <location>
        <begin position="48"/>
        <end position="74"/>
    </location>
</feature>
<feature type="coiled-coil region" evidence="1">
    <location>
        <begin position="156"/>
        <end position="183"/>
    </location>
</feature>
<reference evidence="4" key="1">
    <citation type="submission" date="2020-11" db="EMBL/GenBank/DDBJ databases">
        <authorList>
            <person name="Tran Van P."/>
        </authorList>
    </citation>
    <scope>NUCLEOTIDE SEQUENCE</scope>
</reference>
<keyword evidence="1" id="KW-0175">Coiled coil</keyword>
<keyword evidence="3" id="KW-0732">Signal</keyword>
<evidence type="ECO:0000313" key="4">
    <source>
        <dbReference type="EMBL" id="CAD7395596.1"/>
    </source>
</evidence>